<proteinExistence type="predicted"/>
<feature type="transmembrane region" description="Helical" evidence="1">
    <location>
        <begin position="122"/>
        <end position="144"/>
    </location>
</feature>
<sequence length="157" mass="16381">MYERLPVALAAGLLAALWVLLSSHFSLVTWVGFIGCSAYFAQGNLSLSGLGSTLATTLSGVFWAWLIIYGADKLDAGAGAAILTGIVTGAMCLQAHKRLLAFIPATFLGCCSLFALNGDWHAAVPALVLGALMGLGMSCLTSLFSRLLPMPQLSETE</sequence>
<organism evidence="2 3">
    <name type="scientific">Shewanella khirikhana</name>
    <dbReference type="NCBI Taxonomy" id="1965282"/>
    <lineage>
        <taxon>Bacteria</taxon>
        <taxon>Pseudomonadati</taxon>
        <taxon>Pseudomonadota</taxon>
        <taxon>Gammaproteobacteria</taxon>
        <taxon>Alteromonadales</taxon>
        <taxon>Shewanellaceae</taxon>
        <taxon>Shewanella</taxon>
    </lineage>
</organism>
<reference evidence="3" key="1">
    <citation type="submission" date="2017-03" db="EMBL/GenBank/DDBJ databases">
        <title>Full genome sequence of a non-lethal Shewanella isolate that potentiates virulence of Vibio parahaemolyticus causing acute hepatopancreatic necrosis disease (AHPND) in shrimp.</title>
        <authorList>
            <person name="Prachumwat A."/>
            <person name="Sritunyalucksana K."/>
        </authorList>
    </citation>
    <scope>NUCLEOTIDE SEQUENCE [LARGE SCALE GENOMIC DNA]</scope>
    <source>
        <strain evidence="3">TH2012</strain>
    </source>
</reference>
<evidence type="ECO:0000313" key="2">
    <source>
        <dbReference type="EMBL" id="AZQ10975.1"/>
    </source>
</evidence>
<keyword evidence="1" id="KW-0812">Transmembrane</keyword>
<keyword evidence="3" id="KW-1185">Reference proteome</keyword>
<feature type="transmembrane region" description="Helical" evidence="1">
    <location>
        <begin position="45"/>
        <end position="68"/>
    </location>
</feature>
<dbReference type="InterPro" id="IPR009476">
    <property type="entry name" value="DUF1097"/>
</dbReference>
<dbReference type="Pfam" id="PF06496">
    <property type="entry name" value="DUF1097"/>
    <property type="match status" value="1"/>
</dbReference>
<dbReference type="RefSeq" id="WP_126167291.1">
    <property type="nucleotide sequence ID" value="NZ_CP020373.1"/>
</dbReference>
<keyword evidence="1" id="KW-0472">Membrane</keyword>
<dbReference type="EMBL" id="CP020373">
    <property type="protein sequence ID" value="AZQ10975.1"/>
    <property type="molecule type" value="Genomic_DNA"/>
</dbReference>
<feature type="transmembrane region" description="Helical" evidence="1">
    <location>
        <begin position="6"/>
        <end position="33"/>
    </location>
</feature>
<dbReference type="Proteomes" id="UP000278437">
    <property type="component" value="Chromosome"/>
</dbReference>
<name>A0ABN5TWQ8_9GAMM</name>
<evidence type="ECO:0000256" key="1">
    <source>
        <dbReference type="SAM" id="Phobius"/>
    </source>
</evidence>
<feature type="transmembrane region" description="Helical" evidence="1">
    <location>
        <begin position="99"/>
        <end position="116"/>
    </location>
</feature>
<protein>
    <submittedName>
        <fullName evidence="2">Inner membrane protein YcdZ</fullName>
    </submittedName>
</protein>
<evidence type="ECO:0000313" key="3">
    <source>
        <dbReference type="Proteomes" id="UP000278437"/>
    </source>
</evidence>
<accession>A0ABN5TWQ8</accession>
<keyword evidence="1" id="KW-1133">Transmembrane helix</keyword>
<gene>
    <name evidence="2" type="primary">ycdZ</name>
    <name evidence="2" type="ORF">STH12_01875</name>
</gene>